<comment type="pathway">
    <text evidence="3">Protein modification; protein ubiquitination.</text>
</comment>
<keyword evidence="12 16" id="KW-0472">Membrane</keyword>
<dbReference type="PANTHER" id="PTHR46913:SF19">
    <property type="entry name" value="RING-TYPE E3 UBIQUITIN TRANSFERASE"/>
    <property type="match status" value="1"/>
</dbReference>
<dbReference type="EC" id="2.3.2.27" evidence="4"/>
<comment type="subcellular location">
    <subcellularLocation>
        <location evidence="2">Membrane</location>
        <topology evidence="2">Single-pass membrane protein</topology>
    </subcellularLocation>
</comment>
<organism evidence="18 19">
    <name type="scientific">Liquidambar formosana</name>
    <name type="common">Formosan gum</name>
    <dbReference type="NCBI Taxonomy" id="63359"/>
    <lineage>
        <taxon>Eukaryota</taxon>
        <taxon>Viridiplantae</taxon>
        <taxon>Streptophyta</taxon>
        <taxon>Embryophyta</taxon>
        <taxon>Tracheophyta</taxon>
        <taxon>Spermatophyta</taxon>
        <taxon>Magnoliopsida</taxon>
        <taxon>eudicotyledons</taxon>
        <taxon>Gunneridae</taxon>
        <taxon>Pentapetalae</taxon>
        <taxon>Saxifragales</taxon>
        <taxon>Altingiaceae</taxon>
        <taxon>Liquidambar</taxon>
    </lineage>
</organism>
<keyword evidence="10" id="KW-0862">Zinc</keyword>
<feature type="transmembrane region" description="Helical" evidence="16">
    <location>
        <begin position="72"/>
        <end position="96"/>
    </location>
</feature>
<proteinExistence type="inferred from homology"/>
<accession>A0AAP0X696</accession>
<dbReference type="PROSITE" id="PS50089">
    <property type="entry name" value="ZF_RING_2"/>
    <property type="match status" value="1"/>
</dbReference>
<feature type="compositionally biased region" description="Acidic residues" evidence="15">
    <location>
        <begin position="255"/>
        <end position="264"/>
    </location>
</feature>
<evidence type="ECO:0000256" key="8">
    <source>
        <dbReference type="ARBA" id="ARBA00022771"/>
    </source>
</evidence>
<dbReference type="SMART" id="SM00184">
    <property type="entry name" value="RING"/>
    <property type="match status" value="1"/>
</dbReference>
<evidence type="ECO:0000256" key="4">
    <source>
        <dbReference type="ARBA" id="ARBA00012483"/>
    </source>
</evidence>
<feature type="domain" description="RING-type" evidence="17">
    <location>
        <begin position="165"/>
        <end position="207"/>
    </location>
</feature>
<evidence type="ECO:0000256" key="9">
    <source>
        <dbReference type="ARBA" id="ARBA00022786"/>
    </source>
</evidence>
<dbReference type="InterPro" id="IPR044600">
    <property type="entry name" value="ATL1/ATL16-like"/>
</dbReference>
<evidence type="ECO:0000256" key="13">
    <source>
        <dbReference type="ARBA" id="ARBA00024209"/>
    </source>
</evidence>
<evidence type="ECO:0000256" key="12">
    <source>
        <dbReference type="ARBA" id="ARBA00023136"/>
    </source>
</evidence>
<keyword evidence="6 16" id="KW-0812">Transmembrane</keyword>
<keyword evidence="19" id="KW-1185">Reference proteome</keyword>
<evidence type="ECO:0000313" key="19">
    <source>
        <dbReference type="Proteomes" id="UP001415857"/>
    </source>
</evidence>
<gene>
    <name evidence="18" type="ORF">L1049_015656</name>
</gene>
<keyword evidence="8 14" id="KW-0863">Zinc-finger</keyword>
<evidence type="ECO:0000256" key="15">
    <source>
        <dbReference type="SAM" id="MobiDB-lite"/>
    </source>
</evidence>
<dbReference type="Gene3D" id="3.30.40.10">
    <property type="entry name" value="Zinc/RING finger domain, C3HC4 (zinc finger)"/>
    <property type="match status" value="1"/>
</dbReference>
<evidence type="ECO:0000256" key="10">
    <source>
        <dbReference type="ARBA" id="ARBA00022833"/>
    </source>
</evidence>
<dbReference type="CDD" id="cd16461">
    <property type="entry name" value="RING-H2_EL5-like"/>
    <property type="match status" value="1"/>
</dbReference>
<keyword evidence="9" id="KW-0833">Ubl conjugation pathway</keyword>
<evidence type="ECO:0000256" key="3">
    <source>
        <dbReference type="ARBA" id="ARBA00004906"/>
    </source>
</evidence>
<name>A0AAP0X696_LIQFO</name>
<feature type="region of interest" description="Disordered" evidence="15">
    <location>
        <begin position="255"/>
        <end position="274"/>
    </location>
</feature>
<dbReference type="InterPro" id="IPR001841">
    <property type="entry name" value="Znf_RING"/>
</dbReference>
<evidence type="ECO:0000256" key="7">
    <source>
        <dbReference type="ARBA" id="ARBA00022723"/>
    </source>
</evidence>
<dbReference type="AlphaFoldDB" id="A0AAP0X696"/>
<dbReference type="SUPFAM" id="SSF57850">
    <property type="entry name" value="RING/U-box"/>
    <property type="match status" value="1"/>
</dbReference>
<dbReference type="Proteomes" id="UP001415857">
    <property type="component" value="Unassembled WGS sequence"/>
</dbReference>
<evidence type="ECO:0000256" key="5">
    <source>
        <dbReference type="ARBA" id="ARBA00022679"/>
    </source>
</evidence>
<dbReference type="GO" id="GO:0061630">
    <property type="term" value="F:ubiquitin protein ligase activity"/>
    <property type="evidence" value="ECO:0007669"/>
    <property type="project" value="UniProtKB-EC"/>
</dbReference>
<dbReference type="GO" id="GO:0016020">
    <property type="term" value="C:membrane"/>
    <property type="evidence" value="ECO:0007669"/>
    <property type="project" value="UniProtKB-SubCell"/>
</dbReference>
<dbReference type="EMBL" id="JBBPBK010000004">
    <property type="protein sequence ID" value="KAK9287243.1"/>
    <property type="molecule type" value="Genomic_DNA"/>
</dbReference>
<evidence type="ECO:0000256" key="1">
    <source>
        <dbReference type="ARBA" id="ARBA00000900"/>
    </source>
</evidence>
<evidence type="ECO:0000256" key="11">
    <source>
        <dbReference type="ARBA" id="ARBA00022989"/>
    </source>
</evidence>
<sequence>MAYNHRKILSDLSLNVSELCPPFCDPALNDSGFCPTICFSVCSSICQYSMLIPPPDDPPTSSIDVPNKTHKLYPALIVTLSVLSAIFLLVISYAIYVKFYSRRRSQPQPQPDDETHDEFLDEEHGPVLDHPIWYINTVGLQPSIISAIAVCKYKRGEGLVEGTECSVCLNEFQEDETLRLLPKCSHAFHIPCIDTWLRSHTNCPMCRAGIVTNSFGAPSAEPNAGSSGSVEENQMQILENNGPLGREREDELGIGTEEEGELQADNERKRLENSRGDVDDIQPIRRSVSMDSITALKISLALANILPVESNGNSENRLVKSRESNTGTISKRMGGNQSLVRLMGSSSIGRSLQNGPSSMKRSFSCSGKFLLSRYSRSRNSVLPL</sequence>
<evidence type="ECO:0000256" key="6">
    <source>
        <dbReference type="ARBA" id="ARBA00022692"/>
    </source>
</evidence>
<reference evidence="18 19" key="1">
    <citation type="journal article" date="2024" name="Plant J.">
        <title>Genome sequences and population genomics reveal climatic adaptation and genomic divergence between two closely related sweetgum species.</title>
        <authorList>
            <person name="Xu W.Q."/>
            <person name="Ren C.Q."/>
            <person name="Zhang X.Y."/>
            <person name="Comes H.P."/>
            <person name="Liu X.H."/>
            <person name="Li Y.G."/>
            <person name="Kettle C.J."/>
            <person name="Jalonen R."/>
            <person name="Gaisberger H."/>
            <person name="Ma Y.Z."/>
            <person name="Qiu Y.X."/>
        </authorList>
    </citation>
    <scope>NUCLEOTIDE SEQUENCE [LARGE SCALE GENOMIC DNA]</scope>
    <source>
        <strain evidence="18">Hangzhou</strain>
    </source>
</reference>
<evidence type="ECO:0000256" key="2">
    <source>
        <dbReference type="ARBA" id="ARBA00004167"/>
    </source>
</evidence>
<protein>
    <recommendedName>
        <fullName evidence="4">RING-type E3 ubiquitin transferase</fullName>
        <ecNumber evidence="4">2.3.2.27</ecNumber>
    </recommendedName>
</protein>
<comment type="similarity">
    <text evidence="13">Belongs to the RING-type zinc finger family. ATL subfamily.</text>
</comment>
<evidence type="ECO:0000259" key="17">
    <source>
        <dbReference type="PROSITE" id="PS50089"/>
    </source>
</evidence>
<keyword evidence="11 16" id="KW-1133">Transmembrane helix</keyword>
<dbReference type="InterPro" id="IPR013083">
    <property type="entry name" value="Znf_RING/FYVE/PHD"/>
</dbReference>
<comment type="caution">
    <text evidence="18">The sequence shown here is derived from an EMBL/GenBank/DDBJ whole genome shotgun (WGS) entry which is preliminary data.</text>
</comment>
<evidence type="ECO:0000256" key="16">
    <source>
        <dbReference type="SAM" id="Phobius"/>
    </source>
</evidence>
<dbReference type="PANTHER" id="PTHR46913">
    <property type="entry name" value="RING-H2 FINGER PROTEIN ATL16"/>
    <property type="match status" value="1"/>
</dbReference>
<dbReference type="FunFam" id="3.30.40.10:FF:000233">
    <property type="entry name" value="RING-H2 finger protein ATL54"/>
    <property type="match status" value="1"/>
</dbReference>
<dbReference type="GO" id="GO:0016567">
    <property type="term" value="P:protein ubiquitination"/>
    <property type="evidence" value="ECO:0007669"/>
    <property type="project" value="InterPro"/>
</dbReference>
<comment type="catalytic activity">
    <reaction evidence="1">
        <text>S-ubiquitinyl-[E2 ubiquitin-conjugating enzyme]-L-cysteine + [acceptor protein]-L-lysine = [E2 ubiquitin-conjugating enzyme]-L-cysteine + N(6)-ubiquitinyl-[acceptor protein]-L-lysine.</text>
        <dbReference type="EC" id="2.3.2.27"/>
    </reaction>
</comment>
<dbReference type="Pfam" id="PF13639">
    <property type="entry name" value="zf-RING_2"/>
    <property type="match status" value="1"/>
</dbReference>
<keyword evidence="5" id="KW-0808">Transferase</keyword>
<keyword evidence="7" id="KW-0479">Metal-binding</keyword>
<evidence type="ECO:0000256" key="14">
    <source>
        <dbReference type="PROSITE-ProRule" id="PRU00175"/>
    </source>
</evidence>
<evidence type="ECO:0000313" key="18">
    <source>
        <dbReference type="EMBL" id="KAK9287243.1"/>
    </source>
</evidence>
<feature type="compositionally biased region" description="Basic and acidic residues" evidence="15">
    <location>
        <begin position="265"/>
        <end position="274"/>
    </location>
</feature>
<dbReference type="GO" id="GO:0008270">
    <property type="term" value="F:zinc ion binding"/>
    <property type="evidence" value="ECO:0007669"/>
    <property type="project" value="UniProtKB-KW"/>
</dbReference>